<dbReference type="EMBL" id="BSEV01000001">
    <property type="protein sequence ID" value="GLK07587.1"/>
    <property type="molecule type" value="Genomic_DNA"/>
</dbReference>
<organism evidence="2 3">
    <name type="scientific">Streptosporangium carneum</name>
    <dbReference type="NCBI Taxonomy" id="47481"/>
    <lineage>
        <taxon>Bacteria</taxon>
        <taxon>Bacillati</taxon>
        <taxon>Actinomycetota</taxon>
        <taxon>Actinomycetes</taxon>
        <taxon>Streptosporangiales</taxon>
        <taxon>Streptosporangiaceae</taxon>
        <taxon>Streptosporangium</taxon>
    </lineage>
</organism>
<keyword evidence="3" id="KW-1185">Reference proteome</keyword>
<evidence type="ECO:0000313" key="3">
    <source>
        <dbReference type="Proteomes" id="UP001143474"/>
    </source>
</evidence>
<comment type="caution">
    <text evidence="2">The sequence shown here is derived from an EMBL/GenBank/DDBJ whole genome shotgun (WGS) entry which is preliminary data.</text>
</comment>
<feature type="compositionally biased region" description="Low complexity" evidence="1">
    <location>
        <begin position="16"/>
        <end position="53"/>
    </location>
</feature>
<feature type="region of interest" description="Disordered" evidence="1">
    <location>
        <begin position="16"/>
        <end position="66"/>
    </location>
</feature>
<evidence type="ECO:0000256" key="1">
    <source>
        <dbReference type="SAM" id="MobiDB-lite"/>
    </source>
</evidence>
<sequence>MRSVVGLGVAAALAMGQDASSAVSPPSSAGVSLRGAPSPGVSPSPSAAPTASTRKSSDDRLPPEFLPPNWKNITSLRVLPEWPRQHNDVRVFVHCPPEANHALVGSTAFNLRGSRRLYREVGIGISKRGLGRDAVSISYYALPGVHEVCLKCVKVKIDHETRIRRIHLISRYSVPIRVRRFDIAQFFAWHPAPEVRAS</sequence>
<evidence type="ECO:0000313" key="2">
    <source>
        <dbReference type="EMBL" id="GLK07587.1"/>
    </source>
</evidence>
<protein>
    <submittedName>
        <fullName evidence="2">Uncharacterized protein</fullName>
    </submittedName>
</protein>
<reference evidence="2" key="1">
    <citation type="journal article" date="2014" name="Int. J. Syst. Evol. Microbiol.">
        <title>Complete genome sequence of Corynebacterium casei LMG S-19264T (=DSM 44701T), isolated from a smear-ripened cheese.</title>
        <authorList>
            <consortium name="US DOE Joint Genome Institute (JGI-PGF)"/>
            <person name="Walter F."/>
            <person name="Albersmeier A."/>
            <person name="Kalinowski J."/>
            <person name="Ruckert C."/>
        </authorList>
    </citation>
    <scope>NUCLEOTIDE SEQUENCE</scope>
    <source>
        <strain evidence="2">VKM Ac-2007</strain>
    </source>
</reference>
<reference evidence="2" key="2">
    <citation type="submission" date="2023-01" db="EMBL/GenBank/DDBJ databases">
        <authorList>
            <person name="Sun Q."/>
            <person name="Evtushenko L."/>
        </authorList>
    </citation>
    <scope>NUCLEOTIDE SEQUENCE</scope>
    <source>
        <strain evidence="2">VKM Ac-2007</strain>
    </source>
</reference>
<proteinExistence type="predicted"/>
<dbReference type="Proteomes" id="UP001143474">
    <property type="component" value="Unassembled WGS sequence"/>
</dbReference>
<dbReference type="AlphaFoldDB" id="A0A9W6MB16"/>
<accession>A0A9W6MB16</accession>
<dbReference type="RefSeq" id="WP_271216114.1">
    <property type="nucleotide sequence ID" value="NZ_BAAAVD010000006.1"/>
</dbReference>
<name>A0A9W6MB16_9ACTN</name>
<gene>
    <name evidence="2" type="ORF">GCM10017600_09920</name>
</gene>